<reference evidence="2" key="1">
    <citation type="submission" date="2011-12" db="EMBL/GenBank/DDBJ databases">
        <title>The complete genome of chromosome of Sulfobacillus acidophilus DSM 10332.</title>
        <authorList>
            <person name="Lucas S."/>
            <person name="Han J."/>
            <person name="Lapidus A."/>
            <person name="Bruce D."/>
            <person name="Goodwin L."/>
            <person name="Pitluck S."/>
            <person name="Peters L."/>
            <person name="Kyrpides N."/>
            <person name="Mavromatis K."/>
            <person name="Ivanova N."/>
            <person name="Mikhailova N."/>
            <person name="Chertkov O."/>
            <person name="Saunders E."/>
            <person name="Detter J.C."/>
            <person name="Tapia R."/>
            <person name="Han C."/>
            <person name="Land M."/>
            <person name="Hauser L."/>
            <person name="Markowitz V."/>
            <person name="Cheng J.-F."/>
            <person name="Hugenholtz P."/>
            <person name="Woyke T."/>
            <person name="Wu D."/>
            <person name="Pukall R."/>
            <person name="Gehrich-Schroeter G."/>
            <person name="Schneider S."/>
            <person name="Klenk H.-P."/>
            <person name="Eisen J.A."/>
        </authorList>
    </citation>
    <scope>NUCLEOTIDE SEQUENCE [LARGE SCALE GENOMIC DNA]</scope>
    <source>
        <strain evidence="2">ATCC 700253 / DSM 10332 / NAL</strain>
    </source>
</reference>
<proteinExistence type="predicted"/>
<dbReference type="STRING" id="679936.Sulac_2817"/>
<organism evidence="1 2">
    <name type="scientific">Sulfobacillus acidophilus (strain ATCC 700253 / DSM 10332 / NAL)</name>
    <dbReference type="NCBI Taxonomy" id="679936"/>
    <lineage>
        <taxon>Bacteria</taxon>
        <taxon>Bacillati</taxon>
        <taxon>Bacillota</taxon>
        <taxon>Clostridia</taxon>
        <taxon>Eubacteriales</taxon>
        <taxon>Clostridiales Family XVII. Incertae Sedis</taxon>
        <taxon>Sulfobacillus</taxon>
    </lineage>
</organism>
<evidence type="ECO:0000313" key="2">
    <source>
        <dbReference type="Proteomes" id="UP000005439"/>
    </source>
</evidence>
<dbReference type="HOGENOM" id="CLU_1336937_0_0_9"/>
<reference evidence="1 2" key="2">
    <citation type="journal article" date="2012" name="Stand. Genomic Sci.">
        <title>Complete genome sequence of the moderately thermophilic mineral-sulfide-oxidizing firmicute Sulfobacillus acidophilus type strain (NAL(T)).</title>
        <authorList>
            <person name="Anderson I."/>
            <person name="Chertkov O."/>
            <person name="Chen A."/>
            <person name="Saunders E."/>
            <person name="Lapidus A."/>
            <person name="Nolan M."/>
            <person name="Lucas S."/>
            <person name="Hammon N."/>
            <person name="Deshpande S."/>
            <person name="Cheng J.F."/>
            <person name="Han C."/>
            <person name="Tapia R."/>
            <person name="Goodwin L.A."/>
            <person name="Pitluck S."/>
            <person name="Liolios K."/>
            <person name="Pagani I."/>
            <person name="Ivanova N."/>
            <person name="Mikhailova N."/>
            <person name="Pati A."/>
            <person name="Palaniappan K."/>
            <person name="Land M."/>
            <person name="Pan C."/>
            <person name="Rohde M."/>
            <person name="Pukall R."/>
            <person name="Goker M."/>
            <person name="Detter J.C."/>
            <person name="Woyke T."/>
            <person name="Bristow J."/>
            <person name="Eisen J.A."/>
            <person name="Markowitz V."/>
            <person name="Hugenholtz P."/>
            <person name="Kyrpides N.C."/>
            <person name="Klenk H.P."/>
            <person name="Mavromatis K."/>
        </authorList>
    </citation>
    <scope>NUCLEOTIDE SEQUENCE [LARGE SCALE GENOMIC DNA]</scope>
    <source>
        <strain evidence="2">ATCC 700253 / DSM 10332 / NAL</strain>
    </source>
</reference>
<dbReference type="EMBL" id="CP003179">
    <property type="protein sequence ID" value="AEW06278.1"/>
    <property type="molecule type" value="Genomic_DNA"/>
</dbReference>
<dbReference type="PATRIC" id="fig|679936.5.peg.2910"/>
<accession>G8TYL7</accession>
<dbReference type="AlphaFoldDB" id="G8TYL7"/>
<dbReference type="KEGG" id="sap:Sulac_2817"/>
<sequence>MEDRYREFEAVLRRVPHIDHAEIISQDNGDVEVRVVSHSESAPRQVLREIVALLRSYGWTELNPEQIVMVKTQSPELSRPSMGRLKIGGYAVGFHQSGYRAESRLYYGERQYHGEAVSATVVLAMAGATLNAVNQALGPAAGLHVVEAKELPAAGRTIALIVVGDADGEVMAGNAVVYDTLEDAVIRAVLDAINRRFILYSGQKV</sequence>
<evidence type="ECO:0000313" key="1">
    <source>
        <dbReference type="EMBL" id="AEW06278.1"/>
    </source>
</evidence>
<keyword evidence="2" id="KW-1185">Reference proteome</keyword>
<dbReference type="Proteomes" id="UP000005439">
    <property type="component" value="Chromosome"/>
</dbReference>
<gene>
    <name evidence="1" type="ordered locus">Sulac_2817</name>
</gene>
<name>G8TYL7_SULAD</name>
<protein>
    <submittedName>
        <fullName evidence="1">Uncharacterized protein</fullName>
    </submittedName>
</protein>